<evidence type="ECO:0000259" key="4">
    <source>
        <dbReference type="Pfam" id="PF02357"/>
    </source>
</evidence>
<dbReference type="RefSeq" id="WP_200310345.1">
    <property type="nucleotide sequence ID" value="NZ_JAENIM010000021.1"/>
</dbReference>
<dbReference type="SUPFAM" id="SSF82679">
    <property type="entry name" value="N-utilization substance G protein NusG, N-terminal domain"/>
    <property type="match status" value="1"/>
</dbReference>
<dbReference type="GO" id="GO:0005829">
    <property type="term" value="C:cytosol"/>
    <property type="evidence" value="ECO:0007669"/>
    <property type="project" value="TreeGrafter"/>
</dbReference>
<dbReference type="PANTHER" id="PTHR30265">
    <property type="entry name" value="RHO-INTERACTING TRANSCRIPTION TERMINATION FACTOR NUSG"/>
    <property type="match status" value="1"/>
</dbReference>
<gene>
    <name evidence="5" type="ORF">JIN82_03965</name>
</gene>
<feature type="domain" description="NusG-like N-terminal" evidence="4">
    <location>
        <begin position="8"/>
        <end position="99"/>
    </location>
</feature>
<evidence type="ECO:0000256" key="2">
    <source>
        <dbReference type="ARBA" id="ARBA00023015"/>
    </source>
</evidence>
<keyword evidence="6" id="KW-1185">Reference proteome</keyword>
<evidence type="ECO:0000313" key="6">
    <source>
        <dbReference type="Proteomes" id="UP000624703"/>
    </source>
</evidence>
<evidence type="ECO:0000256" key="1">
    <source>
        <dbReference type="ARBA" id="ARBA00022814"/>
    </source>
</evidence>
<accession>A0A8J7MC57</accession>
<dbReference type="Proteomes" id="UP000624703">
    <property type="component" value="Unassembled WGS sequence"/>
</dbReference>
<dbReference type="AlphaFoldDB" id="A0A8J7MC57"/>
<organism evidence="5 6">
    <name type="scientific">Persicirhabdus sediminis</name>
    <dbReference type="NCBI Taxonomy" id="454144"/>
    <lineage>
        <taxon>Bacteria</taxon>
        <taxon>Pseudomonadati</taxon>
        <taxon>Verrucomicrobiota</taxon>
        <taxon>Verrucomicrobiia</taxon>
        <taxon>Verrucomicrobiales</taxon>
        <taxon>Verrucomicrobiaceae</taxon>
        <taxon>Persicirhabdus</taxon>
    </lineage>
</organism>
<proteinExistence type="predicted"/>
<dbReference type="InterPro" id="IPR006645">
    <property type="entry name" value="NGN-like_dom"/>
</dbReference>
<keyword evidence="1" id="KW-0889">Transcription antitermination</keyword>
<comment type="caution">
    <text evidence="5">The sequence shown here is derived from an EMBL/GenBank/DDBJ whole genome shotgun (WGS) entry which is preliminary data.</text>
</comment>
<keyword evidence="2" id="KW-0805">Transcription regulation</keyword>
<dbReference type="InterPro" id="IPR043425">
    <property type="entry name" value="NusG-like"/>
</dbReference>
<dbReference type="GO" id="GO:0006354">
    <property type="term" value="P:DNA-templated transcription elongation"/>
    <property type="evidence" value="ECO:0007669"/>
    <property type="project" value="InterPro"/>
</dbReference>
<evidence type="ECO:0000256" key="3">
    <source>
        <dbReference type="ARBA" id="ARBA00023163"/>
    </source>
</evidence>
<evidence type="ECO:0000313" key="5">
    <source>
        <dbReference type="EMBL" id="MBK1790311.1"/>
    </source>
</evidence>
<protein>
    <recommendedName>
        <fullName evidence="4">NusG-like N-terminal domain-containing protein</fullName>
    </recommendedName>
</protein>
<reference evidence="5" key="1">
    <citation type="submission" date="2021-01" db="EMBL/GenBank/DDBJ databases">
        <title>Modified the classification status of verrucomicrobia.</title>
        <authorList>
            <person name="Feng X."/>
        </authorList>
    </citation>
    <scope>NUCLEOTIDE SEQUENCE</scope>
    <source>
        <strain evidence="5">_KCTC 22039</strain>
    </source>
</reference>
<dbReference type="InterPro" id="IPR008991">
    <property type="entry name" value="Translation_prot_SH3-like_sf"/>
</dbReference>
<dbReference type="InterPro" id="IPR036735">
    <property type="entry name" value="NGN_dom_sf"/>
</dbReference>
<dbReference type="GO" id="GO:0031564">
    <property type="term" value="P:transcription antitermination"/>
    <property type="evidence" value="ECO:0007669"/>
    <property type="project" value="UniProtKB-KW"/>
</dbReference>
<dbReference type="Pfam" id="PF02357">
    <property type="entry name" value="NusG"/>
    <property type="match status" value="1"/>
</dbReference>
<dbReference type="CDD" id="cd06091">
    <property type="entry name" value="KOW_NusG"/>
    <property type="match status" value="1"/>
</dbReference>
<keyword evidence="3" id="KW-0804">Transcription</keyword>
<sequence>MNEQPQLAWYCVRCQPKREHIAAGQLRQLDGVEVICPRLKYRKATKRGKIWWLEAMFPGYLFAKFDRQKMERAVRYAYGVLTIVKFGDFMPTINEEFIHALQSQLEEGETVVLKPSIEIGDEVEVAYGPLEGMQGEVVELLGGNDRVRMLIEMLGSRQVVDVDLFSLILQQEIDESGDGQ</sequence>
<name>A0A8J7MC57_9BACT</name>
<dbReference type="SUPFAM" id="SSF50104">
    <property type="entry name" value="Translation proteins SH3-like domain"/>
    <property type="match status" value="1"/>
</dbReference>
<dbReference type="EMBL" id="JAENIM010000021">
    <property type="protein sequence ID" value="MBK1790311.1"/>
    <property type="molecule type" value="Genomic_DNA"/>
</dbReference>
<dbReference type="Gene3D" id="3.30.70.940">
    <property type="entry name" value="NusG, N-terminal domain"/>
    <property type="match status" value="1"/>
</dbReference>
<dbReference type="PANTHER" id="PTHR30265:SF7">
    <property type="entry name" value="TRANSCRIPTION ANTITERMINATION PROTEIN RFAH"/>
    <property type="match status" value="1"/>
</dbReference>